<evidence type="ECO:0000313" key="3">
    <source>
        <dbReference type="Proteomes" id="UP000828390"/>
    </source>
</evidence>
<reference evidence="2" key="1">
    <citation type="journal article" date="2019" name="bioRxiv">
        <title>The Genome of the Zebra Mussel, Dreissena polymorpha: A Resource for Invasive Species Research.</title>
        <authorList>
            <person name="McCartney M.A."/>
            <person name="Auch B."/>
            <person name="Kono T."/>
            <person name="Mallez S."/>
            <person name="Zhang Y."/>
            <person name="Obille A."/>
            <person name="Becker A."/>
            <person name="Abrahante J.E."/>
            <person name="Garbe J."/>
            <person name="Badalamenti J.P."/>
            <person name="Herman A."/>
            <person name="Mangelson H."/>
            <person name="Liachko I."/>
            <person name="Sullivan S."/>
            <person name="Sone E.D."/>
            <person name="Koren S."/>
            <person name="Silverstein K.A.T."/>
            <person name="Beckman K.B."/>
            <person name="Gohl D.M."/>
        </authorList>
    </citation>
    <scope>NUCLEOTIDE SEQUENCE</scope>
    <source>
        <strain evidence="2">Duluth1</strain>
        <tissue evidence="2">Whole animal</tissue>
    </source>
</reference>
<dbReference type="Proteomes" id="UP000828390">
    <property type="component" value="Unassembled WGS sequence"/>
</dbReference>
<gene>
    <name evidence="2" type="ORF">DPMN_151675</name>
</gene>
<comment type="caution">
    <text evidence="2">The sequence shown here is derived from an EMBL/GenBank/DDBJ whole genome shotgun (WGS) entry which is preliminary data.</text>
</comment>
<protein>
    <submittedName>
        <fullName evidence="2">Uncharacterized protein</fullName>
    </submittedName>
</protein>
<evidence type="ECO:0000313" key="2">
    <source>
        <dbReference type="EMBL" id="KAH3798085.1"/>
    </source>
</evidence>
<organism evidence="2 3">
    <name type="scientific">Dreissena polymorpha</name>
    <name type="common">Zebra mussel</name>
    <name type="synonym">Mytilus polymorpha</name>
    <dbReference type="NCBI Taxonomy" id="45954"/>
    <lineage>
        <taxon>Eukaryota</taxon>
        <taxon>Metazoa</taxon>
        <taxon>Spiralia</taxon>
        <taxon>Lophotrochozoa</taxon>
        <taxon>Mollusca</taxon>
        <taxon>Bivalvia</taxon>
        <taxon>Autobranchia</taxon>
        <taxon>Heteroconchia</taxon>
        <taxon>Euheterodonta</taxon>
        <taxon>Imparidentia</taxon>
        <taxon>Neoheterodontei</taxon>
        <taxon>Myida</taxon>
        <taxon>Dreissenoidea</taxon>
        <taxon>Dreissenidae</taxon>
        <taxon>Dreissena</taxon>
    </lineage>
</organism>
<feature type="region of interest" description="Disordered" evidence="1">
    <location>
        <begin position="340"/>
        <end position="373"/>
    </location>
</feature>
<dbReference type="EMBL" id="JAIWYP010000007">
    <property type="protein sequence ID" value="KAH3798085.1"/>
    <property type="molecule type" value="Genomic_DNA"/>
</dbReference>
<reference evidence="2" key="2">
    <citation type="submission" date="2020-11" db="EMBL/GenBank/DDBJ databases">
        <authorList>
            <person name="McCartney M.A."/>
            <person name="Auch B."/>
            <person name="Kono T."/>
            <person name="Mallez S."/>
            <person name="Becker A."/>
            <person name="Gohl D.M."/>
            <person name="Silverstein K.A.T."/>
            <person name="Koren S."/>
            <person name="Bechman K.B."/>
            <person name="Herman A."/>
            <person name="Abrahante J.E."/>
            <person name="Garbe J."/>
        </authorList>
    </citation>
    <scope>NUCLEOTIDE SEQUENCE</scope>
    <source>
        <strain evidence="2">Duluth1</strain>
        <tissue evidence="2">Whole animal</tissue>
    </source>
</reference>
<sequence length="522" mass="58476">MVSVASRAWDNIFGTNLLTKFHDDRTIIMAFRVLTRKNATLPWRPYIIGTNRLTKLHDDRTINVACRVLIGKNAPPPGGHVFKTTKTIFELIQDIIGTNRLTKKNAPPTDGNVFQPTGIIFKLVQDIVGMNLLTKFNEDRVINVGPIVKNTPPLGSHVYQANATIFKLIQDIIETDLLTKFHEDWTINVASRVKNSTPPGGHVFKPTETIFELIQDIIGTNLLTKFHEDQKINVESRMLTRKNAPFHGGHAFQPTGIIFELVQHIIGMNLSYHYEQNPLASDSDDESRINREESKDLKKQKAMQAKLKKKPAVMYEHSDAVGARPAPYPSGHASRVDSSVTFGGLAPPPEVSKRALRPGSSDATEASPPEIKSAGRSMRRLKCLLLGGNFVEFIDRYATGMRGNVASRVLTIKNAPPLGSHVFQANVKIFELIQDTHETNLLSIFHEDWTIHVASRVLSRQMLTPHNARRTTHDGQKAITKAHHEHILRGDDLSKIRNKWGKNGEKIIGVILGWDGWTVFQK</sequence>
<evidence type="ECO:0000256" key="1">
    <source>
        <dbReference type="SAM" id="MobiDB-lite"/>
    </source>
</evidence>
<feature type="region of interest" description="Disordered" evidence="1">
    <location>
        <begin position="279"/>
        <end position="302"/>
    </location>
</feature>
<proteinExistence type="predicted"/>
<feature type="compositionally biased region" description="Basic and acidic residues" evidence="1">
    <location>
        <begin position="286"/>
        <end position="299"/>
    </location>
</feature>
<keyword evidence="3" id="KW-1185">Reference proteome</keyword>
<dbReference type="AlphaFoldDB" id="A0A9D4FG25"/>
<accession>A0A9D4FG25</accession>
<name>A0A9D4FG25_DREPO</name>